<feature type="compositionally biased region" description="Low complexity" evidence="5">
    <location>
        <begin position="645"/>
        <end position="661"/>
    </location>
</feature>
<feature type="region of interest" description="Disordered" evidence="5">
    <location>
        <begin position="22"/>
        <end position="43"/>
    </location>
</feature>
<dbReference type="Pfam" id="PF00320">
    <property type="entry name" value="GATA"/>
    <property type="match status" value="1"/>
</dbReference>
<evidence type="ECO:0000256" key="3">
    <source>
        <dbReference type="ARBA" id="ARBA00022833"/>
    </source>
</evidence>
<dbReference type="KEGG" id="uma:UMAG_05577"/>
<protein>
    <submittedName>
        <fullName evidence="10">Uncharacterized protein</fullName>
    </submittedName>
</protein>
<dbReference type="PROSITE" id="PS51038">
    <property type="entry name" value="BAH"/>
    <property type="match status" value="1"/>
</dbReference>
<dbReference type="Pfam" id="PF13832">
    <property type="entry name" value="zf-HC5HC2H_2"/>
    <property type="match status" value="1"/>
</dbReference>
<dbReference type="SUPFAM" id="SSF57716">
    <property type="entry name" value="Glucocorticoid receptor-like (DNA-binding domain)"/>
    <property type="match status" value="1"/>
</dbReference>
<dbReference type="FunCoup" id="A0A0D1CI28">
    <property type="interactions" value="162"/>
</dbReference>
<dbReference type="CDD" id="cd15497">
    <property type="entry name" value="PHD1_Snt2p_like"/>
    <property type="match status" value="1"/>
</dbReference>
<keyword evidence="2 4" id="KW-0863">Zinc-finger</keyword>
<feature type="region of interest" description="Disordered" evidence="5">
    <location>
        <begin position="786"/>
        <end position="820"/>
    </location>
</feature>
<evidence type="ECO:0000313" key="11">
    <source>
        <dbReference type="Proteomes" id="UP000000561"/>
    </source>
</evidence>
<dbReference type="InterPro" id="IPR029617">
    <property type="entry name" value="Snt2"/>
</dbReference>
<gene>
    <name evidence="10" type="ORF">UMAG_05577</name>
</gene>
<accession>A0A0D1CI28</accession>
<dbReference type="Proteomes" id="UP000000561">
    <property type="component" value="Chromosome 18"/>
</dbReference>
<dbReference type="InterPro" id="IPR000679">
    <property type="entry name" value="Znf_GATA"/>
</dbReference>
<dbReference type="Pfam" id="PF13831">
    <property type="entry name" value="PHD_2"/>
    <property type="match status" value="1"/>
</dbReference>
<feature type="region of interest" description="Disordered" evidence="5">
    <location>
        <begin position="443"/>
        <end position="512"/>
    </location>
</feature>
<dbReference type="InterPro" id="IPR019787">
    <property type="entry name" value="Znf_PHD-finger"/>
</dbReference>
<keyword evidence="1" id="KW-0479">Metal-binding</keyword>
<feature type="region of interest" description="Disordered" evidence="5">
    <location>
        <begin position="908"/>
        <end position="927"/>
    </location>
</feature>
<dbReference type="Gene3D" id="1.10.10.60">
    <property type="entry name" value="Homeodomain-like"/>
    <property type="match status" value="1"/>
</dbReference>
<organism evidence="10 11">
    <name type="scientific">Mycosarcoma maydis</name>
    <name type="common">Corn smut fungus</name>
    <name type="synonym">Ustilago maydis</name>
    <dbReference type="NCBI Taxonomy" id="5270"/>
    <lineage>
        <taxon>Eukaryota</taxon>
        <taxon>Fungi</taxon>
        <taxon>Dikarya</taxon>
        <taxon>Basidiomycota</taxon>
        <taxon>Ustilaginomycotina</taxon>
        <taxon>Ustilaginomycetes</taxon>
        <taxon>Ustilaginales</taxon>
        <taxon>Ustilaginaceae</taxon>
        <taxon>Mycosarcoma</taxon>
    </lineage>
</organism>
<dbReference type="InterPro" id="IPR001965">
    <property type="entry name" value="Znf_PHD"/>
</dbReference>
<dbReference type="Pfam" id="PF00628">
    <property type="entry name" value="PHD"/>
    <property type="match status" value="1"/>
</dbReference>
<dbReference type="InterPro" id="IPR011011">
    <property type="entry name" value="Znf_FYVE_PHD"/>
</dbReference>
<feature type="domain" description="BAH" evidence="7">
    <location>
        <begin position="53"/>
        <end position="188"/>
    </location>
</feature>
<dbReference type="InterPro" id="IPR017884">
    <property type="entry name" value="SANT_dom"/>
</dbReference>
<dbReference type="GeneID" id="23565431"/>
<dbReference type="GO" id="GO:0003682">
    <property type="term" value="F:chromatin binding"/>
    <property type="evidence" value="ECO:0007669"/>
    <property type="project" value="InterPro"/>
</dbReference>
<evidence type="ECO:0000259" key="9">
    <source>
        <dbReference type="PROSITE" id="PS51805"/>
    </source>
</evidence>
<proteinExistence type="predicted"/>
<keyword evidence="3" id="KW-0862">Zinc</keyword>
<feature type="domain" description="SANT" evidence="8">
    <location>
        <begin position="583"/>
        <end position="635"/>
    </location>
</feature>
<feature type="domain" description="PHD-type" evidence="6">
    <location>
        <begin position="225"/>
        <end position="277"/>
    </location>
</feature>
<feature type="region of interest" description="Disordered" evidence="5">
    <location>
        <begin position="645"/>
        <end position="704"/>
    </location>
</feature>
<dbReference type="GO" id="GO:0048189">
    <property type="term" value="C:Lid2 complex"/>
    <property type="evidence" value="ECO:0000318"/>
    <property type="project" value="GO_Central"/>
</dbReference>
<dbReference type="CDD" id="cd15571">
    <property type="entry name" value="ePHD"/>
    <property type="match status" value="1"/>
</dbReference>
<dbReference type="SMART" id="SM00439">
    <property type="entry name" value="BAH"/>
    <property type="match status" value="1"/>
</dbReference>
<dbReference type="PROSITE" id="PS51805">
    <property type="entry name" value="EPHD"/>
    <property type="match status" value="1"/>
</dbReference>
<dbReference type="PANTHER" id="PTHR47672">
    <property type="entry name" value="E3 UBIQUITIN-PROTEIN LIGASE SNT2"/>
    <property type="match status" value="1"/>
</dbReference>
<evidence type="ECO:0000256" key="2">
    <source>
        <dbReference type="ARBA" id="ARBA00022771"/>
    </source>
</evidence>
<dbReference type="EMBL" id="CM003157">
    <property type="protein sequence ID" value="KIS66588.1"/>
    <property type="molecule type" value="Genomic_DNA"/>
</dbReference>
<dbReference type="PROSITE" id="PS50016">
    <property type="entry name" value="ZF_PHD_2"/>
    <property type="match status" value="1"/>
</dbReference>
<feature type="region of interest" description="Disordered" evidence="5">
    <location>
        <begin position="289"/>
        <end position="366"/>
    </location>
</feature>
<dbReference type="SMART" id="SM00401">
    <property type="entry name" value="ZnF_GATA"/>
    <property type="match status" value="1"/>
</dbReference>
<feature type="compositionally biased region" description="Low complexity" evidence="5">
    <location>
        <begin position="444"/>
        <end position="466"/>
    </location>
</feature>
<dbReference type="InParanoid" id="A0A0D1CI28"/>
<evidence type="ECO:0000259" key="7">
    <source>
        <dbReference type="PROSITE" id="PS51038"/>
    </source>
</evidence>
<dbReference type="AlphaFoldDB" id="A0A0D1CI28"/>
<keyword evidence="11" id="KW-1185">Reference proteome</keyword>
<dbReference type="GO" id="GO:0008270">
    <property type="term" value="F:zinc ion binding"/>
    <property type="evidence" value="ECO:0007669"/>
    <property type="project" value="UniProtKB-KW"/>
</dbReference>
<dbReference type="SUPFAM" id="SSF57903">
    <property type="entry name" value="FYVE/PHD zinc finger"/>
    <property type="match status" value="2"/>
</dbReference>
<feature type="compositionally biased region" description="Polar residues" evidence="5">
    <location>
        <begin position="680"/>
        <end position="702"/>
    </location>
</feature>
<dbReference type="Gene3D" id="3.30.50.10">
    <property type="entry name" value="Erythroid Transcription Factor GATA-1, subunit A"/>
    <property type="match status" value="1"/>
</dbReference>
<feature type="domain" description="PHD-type" evidence="9">
    <location>
        <begin position="934"/>
        <end position="1058"/>
    </location>
</feature>
<dbReference type="eggNOG" id="KOG0956">
    <property type="taxonomic scope" value="Eukaryota"/>
</dbReference>
<evidence type="ECO:0000259" key="6">
    <source>
        <dbReference type="PROSITE" id="PS50016"/>
    </source>
</evidence>
<evidence type="ECO:0000256" key="5">
    <source>
        <dbReference type="SAM" id="MobiDB-lite"/>
    </source>
</evidence>
<dbReference type="PANTHER" id="PTHR47672:SF1">
    <property type="entry name" value="E3 UBIQUITIN-PROTEIN LIGASE SNT2"/>
    <property type="match status" value="1"/>
</dbReference>
<dbReference type="GO" id="GO:0043565">
    <property type="term" value="F:sequence-specific DNA binding"/>
    <property type="evidence" value="ECO:0007669"/>
    <property type="project" value="InterPro"/>
</dbReference>
<dbReference type="SUPFAM" id="SSF46689">
    <property type="entry name" value="Homeodomain-like"/>
    <property type="match status" value="1"/>
</dbReference>
<evidence type="ECO:0000256" key="4">
    <source>
        <dbReference type="PROSITE-ProRule" id="PRU00146"/>
    </source>
</evidence>
<dbReference type="STRING" id="237631.A0A0D1CI28"/>
<dbReference type="PROSITE" id="PS01359">
    <property type="entry name" value="ZF_PHD_1"/>
    <property type="match status" value="1"/>
</dbReference>
<evidence type="ECO:0000256" key="1">
    <source>
        <dbReference type="ARBA" id="ARBA00022723"/>
    </source>
</evidence>
<dbReference type="GO" id="GO:0006355">
    <property type="term" value="P:regulation of DNA-templated transcription"/>
    <property type="evidence" value="ECO:0007669"/>
    <property type="project" value="InterPro"/>
</dbReference>
<dbReference type="GO" id="GO:0004842">
    <property type="term" value="F:ubiquitin-protein transferase activity"/>
    <property type="evidence" value="ECO:0000318"/>
    <property type="project" value="GO_Central"/>
</dbReference>
<dbReference type="GO" id="GO:0036205">
    <property type="term" value="P:histone catabolic process"/>
    <property type="evidence" value="ECO:0000318"/>
    <property type="project" value="GO_Central"/>
</dbReference>
<sequence length="1230" mass="133829">MATSSLAATGLTASKSALQQQQQQQALLDSSAPSTSTAKSAAPVTRVAIRDGKMIGINDHIYLSPAWAPGAGEPYMIARVMEFVTASSSRSGAAALASSSGTLQVRANVFLRMRDISLRSTNDPRLLVATMHSDVFSLENVRGICEVRHRDLIGSGTAPDVTQWKKKEDHFYYYQLYDRYIHRFYDVIPTDKVQNAPPEVLTTLRSRYSFVVAEAGMINDLTDALRGCAVCHRWASGPESVRCDTCKKFFHMKCLNPPLLSKPAKGYSWTCAPCSRRYEQDVELTLQSGGMLMPSSSSSSANEVTATNQPRHQITAVANRGRGAPRGRGRQSLTRRGTATRADDMASASNTPDGSPAPDKTSDDIRGTRCFNRWPYRYFGQHTNAMDVLDLHDSVYPIATTRLGPKYQALLPTWEEQVEAGIGVHCRTKERLKDDEAAAPMVTASEEAAPGSAPVSAGQSGAPASSSHKKKGRPFKRKREAVERCDTPTTGSSTPAAVAVSLPSEPPEFERGGDQSVEPFFLPCVAENEEVLNAYVQAVQAHFKSVPPYHVDLLNRALKTFTEKHGDPVQALMSISASTTKQLRIDHWTSKEAKQFESGIAQVNSDMKQLKKFIPTKTVSEIVRYFVVWKMARIKTDLEAMQQQQQQQQQQEQQQQQHQPQLKTASTGSKKEKTNGAIRASSNASVPATPKPTTSRAVSPSLSVYGDDAPSGATTSCAMCSTTSSRIWYKGPASLANRVLCVNCGIYWRKYAAETFNPDLVSVNTRNKSNTAVVAAANASGVSEDGLGVAPPSKLARTSRDGKASTPATSPAPIAPPPAPRPEALKCVMCKRIEPKKKLAQCRQCSLSVHQGCYGLTDAEIEMDMWLCDPCNNEQTQEAALLPRCILCSMAAQQDSAVNSAKHAAAVSGEGKARGRPKASASVAAAEEGVKKESTTTAIAPNVIKAPLGALDAFKPTECNNWAHILCSVFIPEVVYSDTARLKMVESCGNLPTWRYESLCCICNTPRGACVSCSEPTCRKTFHVSCAHNQQGFTLGFEIIPVKSTRREVISTLTFKGETGHMVPQIWCRDHKEVAKSKKLYDLAEVDQKTALTSLQMFVRANKGLNEGSAGEYALLRRAKRYDCLLGAWTPAADATPAVANKSLSGDAEPKPKRKSCVGCNTLFSPFWWTLPADANTSVQAHAHMHTHTHVKAETTDTLAHQPTSTKPTASVCCNFCKQTRYQAQFVHVQ</sequence>
<feature type="compositionally biased region" description="Polar residues" evidence="5">
    <location>
        <begin position="301"/>
        <end position="312"/>
    </location>
</feature>
<dbReference type="SMART" id="SM00249">
    <property type="entry name" value="PHD"/>
    <property type="match status" value="3"/>
</dbReference>
<evidence type="ECO:0000313" key="10">
    <source>
        <dbReference type="EMBL" id="KIS66588.1"/>
    </source>
</evidence>
<feature type="compositionally biased region" description="Basic residues" evidence="5">
    <location>
        <begin position="467"/>
        <end position="479"/>
    </location>
</feature>
<dbReference type="PROSITE" id="PS51293">
    <property type="entry name" value="SANT"/>
    <property type="match status" value="1"/>
</dbReference>
<dbReference type="InterPro" id="IPR043151">
    <property type="entry name" value="BAH_sf"/>
</dbReference>
<dbReference type="InterPro" id="IPR001025">
    <property type="entry name" value="BAH_dom"/>
</dbReference>
<dbReference type="InterPro" id="IPR013088">
    <property type="entry name" value="Znf_NHR/GATA"/>
</dbReference>
<dbReference type="eggNOG" id="KOG0955">
    <property type="taxonomic scope" value="Eukaryota"/>
</dbReference>
<dbReference type="eggNOG" id="KOG3554">
    <property type="taxonomic scope" value="Eukaryota"/>
</dbReference>
<dbReference type="InterPro" id="IPR013083">
    <property type="entry name" value="Znf_RING/FYVE/PHD"/>
</dbReference>
<dbReference type="Gene3D" id="2.30.30.490">
    <property type="match status" value="1"/>
</dbReference>
<dbReference type="Pfam" id="PF01426">
    <property type="entry name" value="BAH"/>
    <property type="match status" value="1"/>
</dbReference>
<dbReference type="OMA" id="WVMDEPP"/>
<name>A0A0D1CI28_MYCMD</name>
<dbReference type="VEuPathDB" id="FungiDB:UMAG_05577"/>
<dbReference type="InterPro" id="IPR019786">
    <property type="entry name" value="Zinc_finger_PHD-type_CS"/>
</dbReference>
<evidence type="ECO:0000259" key="8">
    <source>
        <dbReference type="PROSITE" id="PS51293"/>
    </source>
</evidence>
<reference evidence="10 11" key="1">
    <citation type="journal article" date="2006" name="Nature">
        <title>Insights from the genome of the biotrophic fungal plant pathogen Ustilago maydis.</title>
        <authorList>
            <person name="Kamper J."/>
            <person name="Kahmann R."/>
            <person name="Bolker M."/>
            <person name="Ma L.J."/>
            <person name="Brefort T."/>
            <person name="Saville B.J."/>
            <person name="Banuett F."/>
            <person name="Kronstad J.W."/>
            <person name="Gold S.E."/>
            <person name="Muller O."/>
            <person name="Perlin M.H."/>
            <person name="Wosten H.A."/>
            <person name="de Vries R."/>
            <person name="Ruiz-Herrera J."/>
            <person name="Reynaga-Pena C.G."/>
            <person name="Snetselaar K."/>
            <person name="McCann M."/>
            <person name="Perez-Martin J."/>
            <person name="Feldbrugge M."/>
            <person name="Basse C.W."/>
            <person name="Steinberg G."/>
            <person name="Ibeas J.I."/>
            <person name="Holloman W."/>
            <person name="Guzman P."/>
            <person name="Farman M."/>
            <person name="Stajich J.E."/>
            <person name="Sentandreu R."/>
            <person name="Gonzalez-Prieto J.M."/>
            <person name="Kennell J.C."/>
            <person name="Molina L."/>
            <person name="Schirawski J."/>
            <person name="Mendoza-Mendoza A."/>
            <person name="Greilinger D."/>
            <person name="Munch K."/>
            <person name="Rossel N."/>
            <person name="Scherer M."/>
            <person name="Vranes M."/>
            <person name="Ladendorf O."/>
            <person name="Vincon V."/>
            <person name="Fuchs U."/>
            <person name="Sandrock B."/>
            <person name="Meng S."/>
            <person name="Ho E.C."/>
            <person name="Cahill M.J."/>
            <person name="Boyce K.J."/>
            <person name="Klose J."/>
            <person name="Klosterman S.J."/>
            <person name="Deelstra H.J."/>
            <person name="Ortiz-Castellanos L."/>
            <person name="Li W."/>
            <person name="Sanchez-Alonso P."/>
            <person name="Schreier P.H."/>
            <person name="Hauser-Hahn I."/>
            <person name="Vaupel M."/>
            <person name="Koopmann E."/>
            <person name="Friedrich G."/>
            <person name="Voss H."/>
            <person name="Schluter T."/>
            <person name="Margolis J."/>
            <person name="Platt D."/>
            <person name="Swimmer C."/>
            <person name="Gnirke A."/>
            <person name="Chen F."/>
            <person name="Vysotskaia V."/>
            <person name="Mannhaupt G."/>
            <person name="Guldener U."/>
            <person name="Munsterkotter M."/>
            <person name="Haase D."/>
            <person name="Oesterheld M."/>
            <person name="Mewes H.W."/>
            <person name="Mauceli E.W."/>
            <person name="DeCaprio D."/>
            <person name="Wade C.M."/>
            <person name="Butler J."/>
            <person name="Young S."/>
            <person name="Jaffe D.B."/>
            <person name="Calvo S."/>
            <person name="Nusbaum C."/>
            <person name="Galagan J."/>
            <person name="Birren B.W."/>
        </authorList>
    </citation>
    <scope>NUCLEOTIDE SEQUENCE [LARGE SCALE GENOMIC DNA]</scope>
    <source>
        <strain evidence="11">DSM 14603 / FGSC 9021 / UM521</strain>
    </source>
</reference>
<dbReference type="Gene3D" id="3.30.40.10">
    <property type="entry name" value="Zinc/RING finger domain, C3HC4 (zinc finger)"/>
    <property type="match status" value="3"/>
</dbReference>
<dbReference type="InterPro" id="IPR034732">
    <property type="entry name" value="EPHD"/>
</dbReference>
<feature type="compositionally biased region" description="Low complexity" evidence="5">
    <location>
        <begin position="918"/>
        <end position="927"/>
    </location>
</feature>
<dbReference type="InterPro" id="IPR009057">
    <property type="entry name" value="Homeodomain-like_sf"/>
</dbReference>
<dbReference type="OrthoDB" id="1611972at2759"/>
<dbReference type="RefSeq" id="XP_011391882.1">
    <property type="nucleotide sequence ID" value="XM_011393580.1"/>
</dbReference>